<sequence>MAVDRSSTHHSHLDPTDLRLHLTSKSSYDHKYRSATDPTFNPKEKSGEHTTRSESCYCRDPLVEGSTNSSPEQVAKTETPQRSIHRKRTPEFLVEYGSSAVGRSGAGIILISPERFIVEYALCFGFQASNNEAEYEALLTGIRLANALRVNSLSVYNDSQLVVNHVLGNYEARDE</sequence>
<name>A0AA88XA82_9ASTE</name>
<dbReference type="InterPro" id="IPR002156">
    <property type="entry name" value="RNaseH_domain"/>
</dbReference>
<dbReference type="Gene3D" id="3.30.420.10">
    <property type="entry name" value="Ribonuclease H-like superfamily/Ribonuclease H"/>
    <property type="match status" value="1"/>
</dbReference>
<evidence type="ECO:0000313" key="3">
    <source>
        <dbReference type="EMBL" id="KAK3042966.1"/>
    </source>
</evidence>
<dbReference type="GO" id="GO:0004523">
    <property type="term" value="F:RNA-DNA hybrid ribonuclease activity"/>
    <property type="evidence" value="ECO:0007669"/>
    <property type="project" value="InterPro"/>
</dbReference>
<feature type="region of interest" description="Disordered" evidence="1">
    <location>
        <begin position="31"/>
        <end position="83"/>
    </location>
</feature>
<dbReference type="InterPro" id="IPR036397">
    <property type="entry name" value="RNaseH_sf"/>
</dbReference>
<dbReference type="Proteomes" id="UP001188597">
    <property type="component" value="Unassembled WGS sequence"/>
</dbReference>
<feature type="compositionally biased region" description="Basic and acidic residues" evidence="1">
    <location>
        <begin position="42"/>
        <end position="52"/>
    </location>
</feature>
<dbReference type="SUPFAM" id="SSF53098">
    <property type="entry name" value="Ribonuclease H-like"/>
    <property type="match status" value="1"/>
</dbReference>
<evidence type="ECO:0000259" key="2">
    <source>
        <dbReference type="PROSITE" id="PS50879"/>
    </source>
</evidence>
<feature type="compositionally biased region" description="Polar residues" evidence="1">
    <location>
        <begin position="65"/>
        <end position="82"/>
    </location>
</feature>
<dbReference type="AlphaFoldDB" id="A0AA88XA82"/>
<gene>
    <name evidence="3" type="ORF">RJ639_000943</name>
</gene>
<keyword evidence="4" id="KW-1185">Reference proteome</keyword>
<dbReference type="InterPro" id="IPR012337">
    <property type="entry name" value="RNaseH-like_sf"/>
</dbReference>
<feature type="domain" description="RNase H type-1" evidence="2">
    <location>
        <begin position="89"/>
        <end position="175"/>
    </location>
</feature>
<evidence type="ECO:0000256" key="1">
    <source>
        <dbReference type="SAM" id="MobiDB-lite"/>
    </source>
</evidence>
<dbReference type="EMBL" id="JAVXUP010000013">
    <property type="protein sequence ID" value="KAK3042966.1"/>
    <property type="molecule type" value="Genomic_DNA"/>
</dbReference>
<dbReference type="CDD" id="cd09279">
    <property type="entry name" value="RNase_HI_like"/>
    <property type="match status" value="1"/>
</dbReference>
<reference evidence="3" key="1">
    <citation type="submission" date="2022-12" db="EMBL/GenBank/DDBJ databases">
        <title>Draft genome assemblies for two species of Escallonia (Escalloniales).</title>
        <authorList>
            <person name="Chanderbali A."/>
            <person name="Dervinis C."/>
            <person name="Anghel I."/>
            <person name="Soltis D."/>
            <person name="Soltis P."/>
            <person name="Zapata F."/>
        </authorList>
    </citation>
    <scope>NUCLEOTIDE SEQUENCE</scope>
    <source>
        <strain evidence="3">UCBG64.0493</strain>
        <tissue evidence="3">Leaf</tissue>
    </source>
</reference>
<protein>
    <recommendedName>
        <fullName evidence="2">RNase H type-1 domain-containing protein</fullName>
    </recommendedName>
</protein>
<accession>A0AA88XA82</accession>
<dbReference type="PANTHER" id="PTHR48475:SF2">
    <property type="entry name" value="RIBONUCLEASE H"/>
    <property type="match status" value="1"/>
</dbReference>
<dbReference type="GO" id="GO:0003676">
    <property type="term" value="F:nucleic acid binding"/>
    <property type="evidence" value="ECO:0007669"/>
    <property type="project" value="InterPro"/>
</dbReference>
<dbReference type="PANTHER" id="PTHR48475">
    <property type="entry name" value="RIBONUCLEASE H"/>
    <property type="match status" value="1"/>
</dbReference>
<proteinExistence type="predicted"/>
<comment type="caution">
    <text evidence="3">The sequence shown here is derived from an EMBL/GenBank/DDBJ whole genome shotgun (WGS) entry which is preliminary data.</text>
</comment>
<evidence type="ECO:0000313" key="4">
    <source>
        <dbReference type="Proteomes" id="UP001188597"/>
    </source>
</evidence>
<dbReference type="PROSITE" id="PS50879">
    <property type="entry name" value="RNASE_H_1"/>
    <property type="match status" value="1"/>
</dbReference>
<dbReference type="Pfam" id="PF13456">
    <property type="entry name" value="RVT_3"/>
    <property type="match status" value="1"/>
</dbReference>
<organism evidence="3 4">
    <name type="scientific">Escallonia herrerae</name>
    <dbReference type="NCBI Taxonomy" id="1293975"/>
    <lineage>
        <taxon>Eukaryota</taxon>
        <taxon>Viridiplantae</taxon>
        <taxon>Streptophyta</taxon>
        <taxon>Embryophyta</taxon>
        <taxon>Tracheophyta</taxon>
        <taxon>Spermatophyta</taxon>
        <taxon>Magnoliopsida</taxon>
        <taxon>eudicotyledons</taxon>
        <taxon>Gunneridae</taxon>
        <taxon>Pentapetalae</taxon>
        <taxon>asterids</taxon>
        <taxon>campanulids</taxon>
        <taxon>Escalloniales</taxon>
        <taxon>Escalloniaceae</taxon>
        <taxon>Escallonia</taxon>
    </lineage>
</organism>